<dbReference type="GO" id="GO:0017168">
    <property type="term" value="F:5-oxoprolinase (ATP-hydrolyzing) activity"/>
    <property type="evidence" value="ECO:0007669"/>
    <property type="project" value="UniProtKB-EC"/>
</dbReference>
<dbReference type="InterPro" id="IPR003833">
    <property type="entry name" value="CT_C_D"/>
</dbReference>
<dbReference type="InterPro" id="IPR010016">
    <property type="entry name" value="PxpB"/>
</dbReference>
<dbReference type="SUPFAM" id="SSF160467">
    <property type="entry name" value="PH0987 N-terminal domain-like"/>
    <property type="match status" value="1"/>
</dbReference>
<reference evidence="6" key="1">
    <citation type="journal article" date="2019" name="Int. J. Syst. Evol. Microbiol.">
        <title>The Global Catalogue of Microorganisms (GCM) 10K type strain sequencing project: providing services to taxonomists for standard genome sequencing and annotation.</title>
        <authorList>
            <consortium name="The Broad Institute Genomics Platform"/>
            <consortium name="The Broad Institute Genome Sequencing Center for Infectious Disease"/>
            <person name="Wu L."/>
            <person name="Ma J."/>
        </authorList>
    </citation>
    <scope>NUCLEOTIDE SEQUENCE [LARGE SCALE GENOMIC DNA]</scope>
    <source>
        <strain evidence="6">JCM 18657</strain>
    </source>
</reference>
<keyword evidence="3" id="KW-0067">ATP-binding</keyword>
<dbReference type="EMBL" id="JBHTGQ010000032">
    <property type="protein sequence ID" value="MFC7751053.1"/>
    <property type="molecule type" value="Genomic_DNA"/>
</dbReference>
<keyword evidence="2 5" id="KW-0378">Hydrolase</keyword>
<dbReference type="SUPFAM" id="SSF50891">
    <property type="entry name" value="Cyclophilin-like"/>
    <property type="match status" value="1"/>
</dbReference>
<sequence length="292" mass="31161">MNAERNGNAGEIVLRPLGERVLIVEAPFLEPAEARPFMRRLLARLEARPIDGWIEAAAGFASVAVYYDPIRFADTRTWSGQPDRPQEERVLLRTAAAAGGRQAGRGGRPGEGAVAIVLEASNPGPILRAFADELAAVAEEAWIGEEEDGSGRLVRIPVRYGGADGPDLADVARYHGITEAEAVRLHSEAEYEVAMLGFAPGFAYLDGLAEALATPRLDEPRLSLPAGAVGIGGAQTGVYPLASPGGWRWIGTTPLAMFDPLREPPALLRAGDRVRFVPMADGEVAGHERDRA</sequence>
<accession>A0ABW2V725</accession>
<dbReference type="Pfam" id="PF02682">
    <property type="entry name" value="CT_C_D"/>
    <property type="match status" value="1"/>
</dbReference>
<dbReference type="PANTHER" id="PTHR34698">
    <property type="entry name" value="5-OXOPROLINASE SUBUNIT B"/>
    <property type="match status" value="1"/>
</dbReference>
<name>A0ABW2V725_9BACL</name>
<evidence type="ECO:0000256" key="2">
    <source>
        <dbReference type="ARBA" id="ARBA00022801"/>
    </source>
</evidence>
<dbReference type="InterPro" id="IPR029000">
    <property type="entry name" value="Cyclophilin-like_dom_sf"/>
</dbReference>
<dbReference type="Gene3D" id="3.30.1360.40">
    <property type="match status" value="1"/>
</dbReference>
<evidence type="ECO:0000313" key="6">
    <source>
        <dbReference type="Proteomes" id="UP001596528"/>
    </source>
</evidence>
<comment type="caution">
    <text evidence="5">The sequence shown here is derived from an EMBL/GenBank/DDBJ whole genome shotgun (WGS) entry which is preliminary data.</text>
</comment>
<keyword evidence="1" id="KW-0547">Nucleotide-binding</keyword>
<feature type="domain" description="Carboxyltransferase" evidence="4">
    <location>
        <begin position="12"/>
        <end position="268"/>
    </location>
</feature>
<gene>
    <name evidence="5" type="primary">pxpB</name>
    <name evidence="5" type="ORF">ACFQWB_14095</name>
</gene>
<dbReference type="EC" id="3.5.2.9" evidence="5"/>
<evidence type="ECO:0000259" key="4">
    <source>
        <dbReference type="SMART" id="SM00796"/>
    </source>
</evidence>
<proteinExistence type="predicted"/>
<evidence type="ECO:0000256" key="3">
    <source>
        <dbReference type="ARBA" id="ARBA00022840"/>
    </source>
</evidence>
<dbReference type="NCBIfam" id="TIGR00370">
    <property type="entry name" value="5-oxoprolinase subunit PxpB"/>
    <property type="match status" value="1"/>
</dbReference>
<dbReference type="RefSeq" id="WP_170209505.1">
    <property type="nucleotide sequence ID" value="NZ_JBHTGQ010000032.1"/>
</dbReference>
<dbReference type="PANTHER" id="PTHR34698:SF2">
    <property type="entry name" value="5-OXOPROLINASE SUBUNIT B"/>
    <property type="match status" value="1"/>
</dbReference>
<dbReference type="SMART" id="SM00796">
    <property type="entry name" value="AHS1"/>
    <property type="match status" value="1"/>
</dbReference>
<protein>
    <submittedName>
        <fullName evidence="5">5-oxoprolinase subunit PxpB</fullName>
        <ecNumber evidence="5">3.5.2.9</ecNumber>
    </submittedName>
</protein>
<evidence type="ECO:0000313" key="5">
    <source>
        <dbReference type="EMBL" id="MFC7751053.1"/>
    </source>
</evidence>
<organism evidence="5 6">
    <name type="scientific">Paenibacillus thermoaerophilus</name>
    <dbReference type="NCBI Taxonomy" id="1215385"/>
    <lineage>
        <taxon>Bacteria</taxon>
        <taxon>Bacillati</taxon>
        <taxon>Bacillota</taxon>
        <taxon>Bacilli</taxon>
        <taxon>Bacillales</taxon>
        <taxon>Paenibacillaceae</taxon>
        <taxon>Paenibacillus</taxon>
    </lineage>
</organism>
<dbReference type="Proteomes" id="UP001596528">
    <property type="component" value="Unassembled WGS sequence"/>
</dbReference>
<dbReference type="Gene3D" id="2.40.100.10">
    <property type="entry name" value="Cyclophilin-like"/>
    <property type="match status" value="1"/>
</dbReference>
<keyword evidence="6" id="KW-1185">Reference proteome</keyword>
<evidence type="ECO:0000256" key="1">
    <source>
        <dbReference type="ARBA" id="ARBA00022741"/>
    </source>
</evidence>